<gene>
    <name evidence="4" type="ORF">DH2020_041284</name>
</gene>
<evidence type="ECO:0000313" key="5">
    <source>
        <dbReference type="Proteomes" id="UP001318860"/>
    </source>
</evidence>
<dbReference type="InterPro" id="IPR045182">
    <property type="entry name" value="JINGUBANG-like"/>
</dbReference>
<keyword evidence="1 3" id="KW-0853">WD repeat</keyword>
<evidence type="ECO:0000256" key="3">
    <source>
        <dbReference type="PROSITE-ProRule" id="PRU00221"/>
    </source>
</evidence>
<keyword evidence="2" id="KW-0677">Repeat</keyword>
<organism evidence="4 5">
    <name type="scientific">Rehmannia glutinosa</name>
    <name type="common">Chinese foxglove</name>
    <dbReference type="NCBI Taxonomy" id="99300"/>
    <lineage>
        <taxon>Eukaryota</taxon>
        <taxon>Viridiplantae</taxon>
        <taxon>Streptophyta</taxon>
        <taxon>Embryophyta</taxon>
        <taxon>Tracheophyta</taxon>
        <taxon>Spermatophyta</taxon>
        <taxon>Magnoliopsida</taxon>
        <taxon>eudicotyledons</taxon>
        <taxon>Gunneridae</taxon>
        <taxon>Pentapetalae</taxon>
        <taxon>asterids</taxon>
        <taxon>lamiids</taxon>
        <taxon>Lamiales</taxon>
        <taxon>Orobanchaceae</taxon>
        <taxon>Rehmannieae</taxon>
        <taxon>Rehmannia</taxon>
    </lineage>
</organism>
<reference evidence="4 5" key="1">
    <citation type="journal article" date="2021" name="Comput. Struct. Biotechnol. J.">
        <title>De novo genome assembly of the potent medicinal plant Rehmannia glutinosa using nanopore technology.</title>
        <authorList>
            <person name="Ma L."/>
            <person name="Dong C."/>
            <person name="Song C."/>
            <person name="Wang X."/>
            <person name="Zheng X."/>
            <person name="Niu Y."/>
            <person name="Chen S."/>
            <person name="Feng W."/>
        </authorList>
    </citation>
    <scope>NUCLEOTIDE SEQUENCE [LARGE SCALE GENOMIC DNA]</scope>
    <source>
        <strain evidence="4">DH-2019</strain>
    </source>
</reference>
<feature type="repeat" description="WD" evidence="3">
    <location>
        <begin position="331"/>
        <end position="362"/>
    </location>
</feature>
<dbReference type="InterPro" id="IPR036322">
    <property type="entry name" value="WD40_repeat_dom_sf"/>
</dbReference>
<dbReference type="PROSITE" id="PS50082">
    <property type="entry name" value="WD_REPEATS_2"/>
    <property type="match status" value="3"/>
</dbReference>
<dbReference type="InterPro" id="IPR001680">
    <property type="entry name" value="WD40_rpt"/>
</dbReference>
<proteinExistence type="predicted"/>
<sequence length="515" mass="57847">MSYQQGSKMDLMVKDFILDDGASWNIQKLHQFFCPVDFKTISAIPISSRRGMDRLVWHYAKIGEINMDASIVDGEGTGLGIILRDHKGHIIKTFTKFVEAEFEVNVAEALAFKEENTWKFVEEERRKVNLPVGFSFDDDESDSPLASARTSCVSAASFPVCPMSPETHWTRFPLHTSPSPPLLYDCLASLHFSESNIFSITVTKDFIFTGSSSSKIHAWKLPDCTEMGYTRAPSREIRTILACGKLLFTTHGDCRIRAWEISQTENLGLKKMMTLPRRRSFFSFPKKKNHQHKVSISCLAYNNKEKLLFTGSTDQTVNVWKISEKRQIDSFVAHEGSVNAIVTNQDDGCVFTCSSDGTLKIWRRVFRESSHILIMVLMFQPSPINALALSQSPSACFLYSGSTDGVINFWEKERISGRYNHAGFLLGHHFAVLCLVTIEDLILSGSEDATIRIWKREDGNSLHSSLAVIDGHHGPVKCLSAAKETNESVEGLLVCSASLDQTLKVWRVKVVEKLN</sequence>
<accession>A0ABR0UST6</accession>
<evidence type="ECO:0000313" key="4">
    <source>
        <dbReference type="EMBL" id="KAK6125010.1"/>
    </source>
</evidence>
<feature type="repeat" description="WD" evidence="3">
    <location>
        <begin position="289"/>
        <end position="330"/>
    </location>
</feature>
<dbReference type="InterPro" id="IPR015943">
    <property type="entry name" value="WD40/YVTN_repeat-like_dom_sf"/>
</dbReference>
<dbReference type="PANTHER" id="PTHR22844:SF338">
    <property type="entry name" value="PROTEIN JINGUBANG-LIKE"/>
    <property type="match status" value="1"/>
</dbReference>
<dbReference type="Pfam" id="PF00400">
    <property type="entry name" value="WD40"/>
    <property type="match status" value="5"/>
</dbReference>
<evidence type="ECO:0000256" key="1">
    <source>
        <dbReference type="ARBA" id="ARBA00022574"/>
    </source>
</evidence>
<dbReference type="EMBL" id="JABTTQ020002275">
    <property type="protein sequence ID" value="KAK6125010.1"/>
    <property type="molecule type" value="Genomic_DNA"/>
</dbReference>
<protein>
    <submittedName>
        <fullName evidence="4">Uncharacterized protein</fullName>
    </submittedName>
</protein>
<keyword evidence="5" id="KW-1185">Reference proteome</keyword>
<dbReference type="PROSITE" id="PS50294">
    <property type="entry name" value="WD_REPEATS_REGION"/>
    <property type="match status" value="2"/>
</dbReference>
<name>A0ABR0UST6_REHGL</name>
<dbReference type="PANTHER" id="PTHR22844">
    <property type="entry name" value="F-BOX AND WD40 DOMAIN PROTEIN"/>
    <property type="match status" value="1"/>
</dbReference>
<feature type="repeat" description="WD" evidence="3">
    <location>
        <begin position="425"/>
        <end position="464"/>
    </location>
</feature>
<comment type="caution">
    <text evidence="4">The sequence shown here is derived from an EMBL/GenBank/DDBJ whole genome shotgun (WGS) entry which is preliminary data.</text>
</comment>
<dbReference type="Gene3D" id="2.130.10.10">
    <property type="entry name" value="YVTN repeat-like/Quinoprotein amine dehydrogenase"/>
    <property type="match status" value="2"/>
</dbReference>
<dbReference type="InterPro" id="IPR020472">
    <property type="entry name" value="WD40_PAC1"/>
</dbReference>
<dbReference type="Proteomes" id="UP001318860">
    <property type="component" value="Unassembled WGS sequence"/>
</dbReference>
<dbReference type="SUPFAM" id="SSF50978">
    <property type="entry name" value="WD40 repeat-like"/>
    <property type="match status" value="1"/>
</dbReference>
<dbReference type="SMART" id="SM00320">
    <property type="entry name" value="WD40"/>
    <property type="match status" value="7"/>
</dbReference>
<dbReference type="PRINTS" id="PR00320">
    <property type="entry name" value="GPROTEINBRPT"/>
</dbReference>
<evidence type="ECO:0000256" key="2">
    <source>
        <dbReference type="ARBA" id="ARBA00022737"/>
    </source>
</evidence>